<gene>
    <name evidence="2" type="ORF">GBAR_LOCUS18764</name>
</gene>
<reference evidence="2" key="1">
    <citation type="submission" date="2023-03" db="EMBL/GenBank/DDBJ databases">
        <authorList>
            <person name="Steffen K."/>
            <person name="Cardenas P."/>
        </authorList>
    </citation>
    <scope>NUCLEOTIDE SEQUENCE</scope>
</reference>
<dbReference type="Proteomes" id="UP001174909">
    <property type="component" value="Unassembled WGS sequence"/>
</dbReference>
<evidence type="ECO:0000256" key="1">
    <source>
        <dbReference type="SAM" id="MobiDB-lite"/>
    </source>
</evidence>
<evidence type="ECO:0000313" key="2">
    <source>
        <dbReference type="EMBL" id="CAI8033261.1"/>
    </source>
</evidence>
<feature type="region of interest" description="Disordered" evidence="1">
    <location>
        <begin position="80"/>
        <end position="124"/>
    </location>
</feature>
<evidence type="ECO:0000313" key="3">
    <source>
        <dbReference type="Proteomes" id="UP001174909"/>
    </source>
</evidence>
<accession>A0AA35SR95</accession>
<proteinExistence type="predicted"/>
<comment type="caution">
    <text evidence="2">The sequence shown here is derived from an EMBL/GenBank/DDBJ whole genome shotgun (WGS) entry which is preliminary data.</text>
</comment>
<protein>
    <submittedName>
        <fullName evidence="2">Uncharacterized protein</fullName>
    </submittedName>
</protein>
<sequence>MVVLSVRLLGYVKKPTYLPNPLAAAGLVRGPAAVRDIVPRTILNSKVSGPRPLAPGWKMIYNSVLLGTKLRLRVRFGSDAKEKDGRSGLSSPDNPTSSTRQEETQTAAKETANFHETYGDISDI</sequence>
<feature type="compositionally biased region" description="Polar residues" evidence="1">
    <location>
        <begin position="88"/>
        <end position="108"/>
    </location>
</feature>
<organism evidence="2 3">
    <name type="scientific">Geodia barretti</name>
    <name type="common">Barrett's horny sponge</name>
    <dbReference type="NCBI Taxonomy" id="519541"/>
    <lineage>
        <taxon>Eukaryota</taxon>
        <taxon>Metazoa</taxon>
        <taxon>Porifera</taxon>
        <taxon>Demospongiae</taxon>
        <taxon>Heteroscleromorpha</taxon>
        <taxon>Tetractinellida</taxon>
        <taxon>Astrophorina</taxon>
        <taxon>Geodiidae</taxon>
        <taxon>Geodia</taxon>
    </lineage>
</organism>
<dbReference type="EMBL" id="CASHTH010002651">
    <property type="protein sequence ID" value="CAI8033261.1"/>
    <property type="molecule type" value="Genomic_DNA"/>
</dbReference>
<keyword evidence="3" id="KW-1185">Reference proteome</keyword>
<dbReference type="AlphaFoldDB" id="A0AA35SR95"/>
<name>A0AA35SR95_GEOBA</name>